<feature type="domain" description="Fe-containing alcohol dehydrogenase-like C-terminal" evidence="3">
    <location>
        <begin position="191"/>
        <end position="385"/>
    </location>
</feature>
<dbReference type="InterPro" id="IPR039697">
    <property type="entry name" value="Alcohol_dehydrogenase_Fe"/>
</dbReference>
<feature type="domain" description="Alcohol dehydrogenase iron-type/glycerol dehydrogenase GldA" evidence="2">
    <location>
        <begin position="10"/>
        <end position="177"/>
    </location>
</feature>
<dbReference type="OrthoDB" id="9815791at2"/>
<dbReference type="InterPro" id="IPR001670">
    <property type="entry name" value="ADH_Fe/GldA"/>
</dbReference>
<dbReference type="FunFam" id="3.40.50.1970:FF:000003">
    <property type="entry name" value="Alcohol dehydrogenase, iron-containing"/>
    <property type="match status" value="1"/>
</dbReference>
<keyword evidence="1 4" id="KW-0560">Oxidoreductase</keyword>
<dbReference type="EMBL" id="UHFR01000005">
    <property type="protein sequence ID" value="SUN76039.1"/>
    <property type="molecule type" value="Genomic_DNA"/>
</dbReference>
<dbReference type="Proteomes" id="UP000254634">
    <property type="component" value="Unassembled WGS sequence"/>
</dbReference>
<organism evidence="4 5">
    <name type="scientific">Streptococcus massiliensis</name>
    <dbReference type="NCBI Taxonomy" id="313439"/>
    <lineage>
        <taxon>Bacteria</taxon>
        <taxon>Bacillati</taxon>
        <taxon>Bacillota</taxon>
        <taxon>Bacilli</taxon>
        <taxon>Lactobacillales</taxon>
        <taxon>Streptococcaceae</taxon>
        <taxon>Streptococcus</taxon>
    </lineage>
</organism>
<evidence type="ECO:0000259" key="2">
    <source>
        <dbReference type="Pfam" id="PF00465"/>
    </source>
</evidence>
<dbReference type="Gene3D" id="3.40.50.1970">
    <property type="match status" value="1"/>
</dbReference>
<accession>A0A380KXM6</accession>
<proteinExistence type="predicted"/>
<dbReference type="PANTHER" id="PTHR11496:SF83">
    <property type="entry name" value="HYDROXYACID-OXOACID TRANSHYDROGENASE, MITOCHONDRIAL"/>
    <property type="match status" value="1"/>
</dbReference>
<dbReference type="EC" id="1.1.1.244" evidence="4"/>
<evidence type="ECO:0000259" key="3">
    <source>
        <dbReference type="Pfam" id="PF25137"/>
    </source>
</evidence>
<dbReference type="CDD" id="cd08551">
    <property type="entry name" value="Fe-ADH"/>
    <property type="match status" value="1"/>
</dbReference>
<gene>
    <name evidence="4" type="primary">mdh_1</name>
    <name evidence="4" type="ORF">NCTC13765_00485</name>
</gene>
<evidence type="ECO:0000313" key="4">
    <source>
        <dbReference type="EMBL" id="SUN76039.1"/>
    </source>
</evidence>
<dbReference type="AlphaFoldDB" id="A0A380KXM6"/>
<evidence type="ECO:0000256" key="1">
    <source>
        <dbReference type="ARBA" id="ARBA00023002"/>
    </source>
</evidence>
<sequence length="386" mass="42120">MLVDYSLKMPKVVFGGEHALEQIEGLLKEELVQKVVLFTDKGILNAGLAEIPLAILKENGVDYTVISNIQVEPSYQQVQEFIDDFKQEKADFIIAIGGGSVMDTAKLASILTTDDYTVKDLLKDPLLAKKQVTSLLIPTTAGTGSEATPNSIVGVPEENLKVGIVNPEMIPDYVILDGRLIKNLPKKVASASAVDALCHAVECLTSKKANPISDTFALEALDLIMNNIVDACTNPEAMEAKNKLFLGAFYAGVAITSSGTTGVHALSYPLGGRYHIAHGVSNAILLMPVMRFNEPSIKDYLAKAYDRVIHDGDRTLSVNEKSHFMMSELERIVQVLEIPTSLKDFGVPEEDLEDLVASSMKVTRLLDNNLREITADDARNIYKEVL</sequence>
<dbReference type="SUPFAM" id="SSF56796">
    <property type="entry name" value="Dehydroquinate synthase-like"/>
    <property type="match status" value="1"/>
</dbReference>
<dbReference type="PANTHER" id="PTHR11496">
    <property type="entry name" value="ALCOHOL DEHYDROGENASE"/>
    <property type="match status" value="1"/>
</dbReference>
<keyword evidence="5" id="KW-1185">Reference proteome</keyword>
<dbReference type="GO" id="GO:0050093">
    <property type="term" value="F:methanol dehydrogenase (NAD+) activity"/>
    <property type="evidence" value="ECO:0007669"/>
    <property type="project" value="UniProtKB-EC"/>
</dbReference>
<dbReference type="RefSeq" id="WP_018371882.1">
    <property type="nucleotide sequence ID" value="NZ_UHFR01000005.1"/>
</dbReference>
<dbReference type="GO" id="GO:0046872">
    <property type="term" value="F:metal ion binding"/>
    <property type="evidence" value="ECO:0007669"/>
    <property type="project" value="InterPro"/>
</dbReference>
<dbReference type="Pfam" id="PF25137">
    <property type="entry name" value="ADH_Fe_C"/>
    <property type="match status" value="1"/>
</dbReference>
<reference evidence="4" key="1">
    <citation type="submission" date="2018-06" db="EMBL/GenBank/DDBJ databases">
        <authorList>
            <consortium name="Pathogen Informatics"/>
            <person name="Doyle S."/>
        </authorList>
    </citation>
    <scope>NUCLEOTIDE SEQUENCE [LARGE SCALE GENOMIC DNA]</scope>
    <source>
        <strain evidence="4">NCTC13765</strain>
    </source>
</reference>
<evidence type="ECO:0000313" key="5">
    <source>
        <dbReference type="Proteomes" id="UP000254634"/>
    </source>
</evidence>
<dbReference type="Pfam" id="PF00465">
    <property type="entry name" value="Fe-ADH"/>
    <property type="match status" value="1"/>
</dbReference>
<dbReference type="Gene3D" id="1.20.1090.10">
    <property type="entry name" value="Dehydroquinate synthase-like - alpha domain"/>
    <property type="match status" value="1"/>
</dbReference>
<protein>
    <submittedName>
        <fullName evidence="4">Alcohol dehydrogenase</fullName>
        <ecNumber evidence="4">1.1.1.244</ecNumber>
    </submittedName>
</protein>
<name>A0A380KXM6_9STRE</name>
<dbReference type="STRING" id="1123307.GCA_000380065_01181"/>
<dbReference type="InterPro" id="IPR056798">
    <property type="entry name" value="ADH_Fe_C"/>
</dbReference>